<comment type="caution">
    <text evidence="2">The sequence shown here is derived from an EMBL/GenBank/DDBJ whole genome shotgun (WGS) entry which is preliminary data.</text>
</comment>
<evidence type="ECO:0000313" key="2">
    <source>
        <dbReference type="EMBL" id="NYI42867.1"/>
    </source>
</evidence>
<keyword evidence="2" id="KW-0418">Kinase</keyword>
<dbReference type="Proteomes" id="UP000547973">
    <property type="component" value="Unassembled WGS sequence"/>
</dbReference>
<evidence type="ECO:0000256" key="1">
    <source>
        <dbReference type="ARBA" id="ARBA00006479"/>
    </source>
</evidence>
<dbReference type="InterPro" id="IPR000600">
    <property type="entry name" value="ROK"/>
</dbReference>
<dbReference type="PANTHER" id="PTHR18964">
    <property type="entry name" value="ROK (REPRESSOR, ORF, KINASE) FAMILY"/>
    <property type="match status" value="1"/>
</dbReference>
<name>A0A7Y9ZCK7_9MICO</name>
<gene>
    <name evidence="2" type="ORF">BKA03_003041</name>
</gene>
<dbReference type="AlphaFoldDB" id="A0A7Y9ZCK7"/>
<dbReference type="RefSeq" id="WP_062076210.1">
    <property type="nucleotide sequence ID" value="NZ_BBRC01000020.1"/>
</dbReference>
<keyword evidence="3" id="KW-1185">Reference proteome</keyword>
<dbReference type="PANTHER" id="PTHR18964:SF149">
    <property type="entry name" value="BIFUNCTIONAL UDP-N-ACETYLGLUCOSAMINE 2-EPIMERASE_N-ACETYLMANNOSAMINE KINASE"/>
    <property type="match status" value="1"/>
</dbReference>
<dbReference type="Gene3D" id="3.30.420.40">
    <property type="match status" value="2"/>
</dbReference>
<sequence length="300" mass="31651">MTVAVAAVDLGGTRLRAAVVDSHGNILRRAEALTAHDLATPEQIPSLIREVVAGDNITRAVIGLPGRIDRARRRLGFARNLPIEWLAYLNEEWLSSETGLDVSLGGDAELAAVGEAYFGAGVTEGDTAYLTFSTGVGAAALSGGRLLATHRTGFQIGLIPQIPMPGKLIDTLVSGRQIEAFFRTGGYGAPSVQALLHLVDQGDVGADQLWESIVRHASWVAVLMCHVVCPDVLVVGGGLSNAGWRLLSPMDDALRHFGPQELEHPIRLTTCARGDDAALAGAAAWHVATTASEGTLNDER</sequence>
<evidence type="ECO:0000313" key="3">
    <source>
        <dbReference type="Proteomes" id="UP000547973"/>
    </source>
</evidence>
<reference evidence="2 3" key="1">
    <citation type="submission" date="2020-07" db="EMBL/GenBank/DDBJ databases">
        <title>Sequencing the genomes of 1000 actinobacteria strains.</title>
        <authorList>
            <person name="Klenk H.-P."/>
        </authorList>
    </citation>
    <scope>NUCLEOTIDE SEQUENCE [LARGE SCALE GENOMIC DNA]</scope>
    <source>
        <strain evidence="2 3">DSM 19970</strain>
    </source>
</reference>
<protein>
    <submittedName>
        <fullName evidence="2">Glucokinase</fullName>
        <ecNumber evidence="2">2.7.1.2</ecNumber>
    </submittedName>
</protein>
<keyword evidence="2" id="KW-0808">Transferase</keyword>
<dbReference type="CDD" id="cd23763">
    <property type="entry name" value="ASKHA_ATPase_ROK"/>
    <property type="match status" value="1"/>
</dbReference>
<organism evidence="2 3">
    <name type="scientific">Demequina lutea</name>
    <dbReference type="NCBI Taxonomy" id="431489"/>
    <lineage>
        <taxon>Bacteria</taxon>
        <taxon>Bacillati</taxon>
        <taxon>Actinomycetota</taxon>
        <taxon>Actinomycetes</taxon>
        <taxon>Micrococcales</taxon>
        <taxon>Demequinaceae</taxon>
        <taxon>Demequina</taxon>
    </lineage>
</organism>
<comment type="similarity">
    <text evidence="1">Belongs to the ROK (NagC/XylR) family.</text>
</comment>
<dbReference type="GO" id="GO:0004340">
    <property type="term" value="F:glucokinase activity"/>
    <property type="evidence" value="ECO:0007669"/>
    <property type="project" value="UniProtKB-EC"/>
</dbReference>
<proteinExistence type="inferred from homology"/>
<dbReference type="SUPFAM" id="SSF53067">
    <property type="entry name" value="Actin-like ATPase domain"/>
    <property type="match status" value="1"/>
</dbReference>
<dbReference type="EC" id="2.7.1.2" evidence="2"/>
<dbReference type="Pfam" id="PF00480">
    <property type="entry name" value="ROK"/>
    <property type="match status" value="1"/>
</dbReference>
<dbReference type="EMBL" id="JACBZO010000002">
    <property type="protein sequence ID" value="NYI42867.1"/>
    <property type="molecule type" value="Genomic_DNA"/>
</dbReference>
<dbReference type="InterPro" id="IPR043129">
    <property type="entry name" value="ATPase_NBD"/>
</dbReference>
<accession>A0A7Y9ZCK7</accession>